<dbReference type="PANTHER" id="PTHR23502">
    <property type="entry name" value="MAJOR FACILITATOR SUPERFAMILY"/>
    <property type="match status" value="1"/>
</dbReference>
<feature type="domain" description="Major facilitator superfamily (MFS) profile" evidence="6">
    <location>
        <begin position="57"/>
        <end position="515"/>
    </location>
</feature>
<feature type="transmembrane region" description="Helical" evidence="5">
    <location>
        <begin position="152"/>
        <end position="176"/>
    </location>
</feature>
<feature type="transmembrane region" description="Helical" evidence="5">
    <location>
        <begin position="395"/>
        <end position="414"/>
    </location>
</feature>
<feature type="transmembrane region" description="Helical" evidence="5">
    <location>
        <begin position="56"/>
        <end position="80"/>
    </location>
</feature>
<feature type="transmembrane region" description="Helical" evidence="5">
    <location>
        <begin position="489"/>
        <end position="510"/>
    </location>
</feature>
<evidence type="ECO:0000256" key="4">
    <source>
        <dbReference type="ARBA" id="ARBA00023136"/>
    </source>
</evidence>
<accession>A0A7T6XVI3</accession>
<feature type="transmembrane region" description="Helical" evidence="5">
    <location>
        <begin position="183"/>
        <end position="206"/>
    </location>
</feature>
<dbReference type="VEuPathDB" id="FungiDB:PDIP_08200"/>
<feature type="transmembrane region" description="Helical" evidence="5">
    <location>
        <begin position="92"/>
        <end position="111"/>
    </location>
</feature>
<feature type="transmembrane region" description="Helical" evidence="5">
    <location>
        <begin position="420"/>
        <end position="446"/>
    </location>
</feature>
<evidence type="ECO:0000256" key="1">
    <source>
        <dbReference type="ARBA" id="ARBA00004141"/>
    </source>
</evidence>
<keyword evidence="3 5" id="KW-1133">Transmembrane helix</keyword>
<gene>
    <name evidence="7" type="ORF">Pdw03_5728</name>
</gene>
<dbReference type="InterPro" id="IPR020846">
    <property type="entry name" value="MFS_dom"/>
</dbReference>
<dbReference type="Proteomes" id="UP000595662">
    <property type="component" value="Chromosome 6"/>
</dbReference>
<feature type="transmembrane region" description="Helical" evidence="5">
    <location>
        <begin position="212"/>
        <end position="232"/>
    </location>
</feature>
<dbReference type="RefSeq" id="XP_065958088.1">
    <property type="nucleotide sequence ID" value="XM_066101148.1"/>
</dbReference>
<evidence type="ECO:0000259" key="6">
    <source>
        <dbReference type="PROSITE" id="PS50850"/>
    </source>
</evidence>
<evidence type="ECO:0000313" key="8">
    <source>
        <dbReference type="Proteomes" id="UP000595662"/>
    </source>
</evidence>
<name>A0A7T6XVI3_PENDI</name>
<dbReference type="Pfam" id="PF07690">
    <property type="entry name" value="MFS_1"/>
    <property type="match status" value="1"/>
</dbReference>
<feature type="transmembrane region" description="Helical" evidence="5">
    <location>
        <begin position="123"/>
        <end position="140"/>
    </location>
</feature>
<dbReference type="GO" id="GO:0022857">
    <property type="term" value="F:transmembrane transporter activity"/>
    <property type="evidence" value="ECO:0007669"/>
    <property type="project" value="InterPro"/>
</dbReference>
<feature type="transmembrane region" description="Helical" evidence="5">
    <location>
        <begin position="351"/>
        <end position="374"/>
    </location>
</feature>
<dbReference type="GeneID" id="26229143"/>
<feature type="transmembrane region" description="Helical" evidence="5">
    <location>
        <begin position="313"/>
        <end position="339"/>
    </location>
</feature>
<dbReference type="EMBL" id="CP060779">
    <property type="protein sequence ID" value="QQK48093.1"/>
    <property type="molecule type" value="Genomic_DNA"/>
</dbReference>
<dbReference type="PANTHER" id="PTHR23502:SF20">
    <property type="entry name" value="TRANSPORTER, PUTATIVE (AFU_ORTHOLOGUE AFUA_6G13880)-RELATED"/>
    <property type="match status" value="1"/>
</dbReference>
<keyword evidence="2 5" id="KW-0812">Transmembrane</keyword>
<dbReference type="SUPFAM" id="SSF103473">
    <property type="entry name" value="MFS general substrate transporter"/>
    <property type="match status" value="1"/>
</dbReference>
<reference evidence="7 8" key="1">
    <citation type="submission" date="2020-08" db="EMBL/GenBank/DDBJ databases">
        <title>The completed genome sequence of the pathogenic ascomycete fungus Penicillium digitatum.</title>
        <authorList>
            <person name="Wang M."/>
        </authorList>
    </citation>
    <scope>NUCLEOTIDE SEQUENCE [LARGE SCALE GENOMIC DNA]</scope>
    <source>
        <strain evidence="7 8">PdW03</strain>
    </source>
</reference>
<keyword evidence="4 5" id="KW-0472">Membrane</keyword>
<dbReference type="PROSITE" id="PS50850">
    <property type="entry name" value="MFS"/>
    <property type="match status" value="1"/>
</dbReference>
<comment type="subcellular location">
    <subcellularLocation>
        <location evidence="1">Membrane</location>
        <topology evidence="1">Multi-pass membrane protein</topology>
    </subcellularLocation>
</comment>
<evidence type="ECO:0000256" key="2">
    <source>
        <dbReference type="ARBA" id="ARBA00022692"/>
    </source>
</evidence>
<feature type="transmembrane region" description="Helical" evidence="5">
    <location>
        <begin position="458"/>
        <end position="477"/>
    </location>
</feature>
<evidence type="ECO:0000256" key="5">
    <source>
        <dbReference type="SAM" id="Phobius"/>
    </source>
</evidence>
<proteinExistence type="predicted"/>
<evidence type="ECO:0000256" key="3">
    <source>
        <dbReference type="ARBA" id="ARBA00022989"/>
    </source>
</evidence>
<dbReference type="AlphaFoldDB" id="A0A7T6XVI3"/>
<protein>
    <submittedName>
        <fullName evidence="7">Major facilitator superfamily domain, general substrate transporter</fullName>
    </submittedName>
</protein>
<dbReference type="Gene3D" id="1.20.1250.20">
    <property type="entry name" value="MFS general substrate transporter like domains"/>
    <property type="match status" value="1"/>
</dbReference>
<evidence type="ECO:0000313" key="7">
    <source>
        <dbReference type="EMBL" id="QQK48093.1"/>
    </source>
</evidence>
<dbReference type="InterPro" id="IPR036259">
    <property type="entry name" value="MFS_trans_sf"/>
</dbReference>
<organism evidence="7 8">
    <name type="scientific">Penicillium digitatum</name>
    <name type="common">Green mold</name>
    <dbReference type="NCBI Taxonomy" id="36651"/>
    <lineage>
        <taxon>Eukaryota</taxon>
        <taxon>Fungi</taxon>
        <taxon>Dikarya</taxon>
        <taxon>Ascomycota</taxon>
        <taxon>Pezizomycotina</taxon>
        <taxon>Eurotiomycetes</taxon>
        <taxon>Eurotiomycetidae</taxon>
        <taxon>Eurotiales</taxon>
        <taxon>Aspergillaceae</taxon>
        <taxon>Penicillium</taxon>
    </lineage>
</organism>
<dbReference type="GO" id="GO:0005886">
    <property type="term" value="C:plasma membrane"/>
    <property type="evidence" value="ECO:0007669"/>
    <property type="project" value="TreeGrafter"/>
</dbReference>
<sequence length="525" mass="57297">MAFGILEPSRQVHPSRNNNVLIMDAEENNDTHLKLMPLPSNSPSDPLNWTRLKKELLFATIIFGSCATGSLGPVLVPGFTTVAAQFETNLRSIALLNGALVMASGVSAYLCSCFAGVYGKRSVFIATTILLIVSCCWAAASKSYHSLLTSRIFQGLGIGAFFALAGTSSINDVFFVHERGIRVGLWNFGVIISVNLTPVVSGYVISNLSWRWSFWLEMILFSTLLISVIFLFPETTFCREDKDIVVVGIQHTPKDENSAAEKMNTGSSLHATSEEPRCSWWSSTFAFSQVKSNRKSSLLMACIKPLYLIWHPIAIWGCLMWSVTFTWAILLGAVVSQIFVASPYNMSTVGVGNLSGIAPFIGSAIGTVVSGWLCDFLAKEMTRRNSGLYEPEFRLVVIFPTAIAMAVGSFGLGAAIENELSFIVCGVFMAILNFAIGMGCTSIVTYTNDVFAERAGDAFGLAMLSKSVFAFGLIFVFNDYYARIGPLPFFSTFGAVSLGVMVTTVPVYIFGKRIRYWADKGQNMD</sequence>
<dbReference type="InterPro" id="IPR011701">
    <property type="entry name" value="MFS"/>
</dbReference>